<dbReference type="SUPFAM" id="SSF54211">
    <property type="entry name" value="Ribosomal protein S5 domain 2-like"/>
    <property type="match status" value="1"/>
</dbReference>
<evidence type="ECO:0000313" key="8">
    <source>
        <dbReference type="EMBL" id="MBB6511516.1"/>
    </source>
</evidence>
<evidence type="ECO:0000259" key="6">
    <source>
        <dbReference type="SMART" id="SM00853"/>
    </source>
</evidence>
<dbReference type="EMBL" id="JACHON010000001">
    <property type="protein sequence ID" value="MBB6511516.1"/>
    <property type="molecule type" value="Genomic_DNA"/>
</dbReference>
<dbReference type="SMART" id="SM01340">
    <property type="entry name" value="DNA_mis_repair"/>
    <property type="match status" value="1"/>
</dbReference>
<dbReference type="SMART" id="SM00853">
    <property type="entry name" value="MutL_C"/>
    <property type="match status" value="1"/>
</dbReference>
<protein>
    <recommendedName>
        <fullName evidence="4">DNA mismatch repair protein MutL</fullName>
    </recommendedName>
</protein>
<evidence type="ECO:0000256" key="1">
    <source>
        <dbReference type="ARBA" id="ARBA00006082"/>
    </source>
</evidence>
<dbReference type="HAMAP" id="MF_00149">
    <property type="entry name" value="DNA_mis_repair"/>
    <property type="match status" value="1"/>
</dbReference>
<evidence type="ECO:0000256" key="4">
    <source>
        <dbReference type="HAMAP-Rule" id="MF_00149"/>
    </source>
</evidence>
<dbReference type="InterPro" id="IPR042120">
    <property type="entry name" value="MutL_C_dimsub"/>
</dbReference>
<keyword evidence="2 4" id="KW-0227">DNA damage</keyword>
<dbReference type="Gene3D" id="3.30.230.10">
    <property type="match status" value="1"/>
</dbReference>
<feature type="region of interest" description="Disordered" evidence="5">
    <location>
        <begin position="341"/>
        <end position="403"/>
    </location>
</feature>
<comment type="similarity">
    <text evidence="1 4">Belongs to the DNA mismatch repair MutL/HexB family.</text>
</comment>
<dbReference type="Pfam" id="PF08676">
    <property type="entry name" value="MutL_C"/>
    <property type="match status" value="1"/>
</dbReference>
<organism evidence="8 9">
    <name type="scientific">Gracilibacillus halotolerans</name>
    <dbReference type="NCBI Taxonomy" id="74386"/>
    <lineage>
        <taxon>Bacteria</taxon>
        <taxon>Bacillati</taxon>
        <taxon>Bacillota</taxon>
        <taxon>Bacilli</taxon>
        <taxon>Bacillales</taxon>
        <taxon>Bacillaceae</taxon>
        <taxon>Gracilibacillus</taxon>
    </lineage>
</organism>
<evidence type="ECO:0000256" key="5">
    <source>
        <dbReference type="SAM" id="MobiDB-lite"/>
    </source>
</evidence>
<dbReference type="NCBIfam" id="NF000950">
    <property type="entry name" value="PRK00095.1-3"/>
    <property type="match status" value="1"/>
</dbReference>
<dbReference type="InterPro" id="IPR014762">
    <property type="entry name" value="DNA_mismatch_repair_CS"/>
</dbReference>
<dbReference type="Pfam" id="PF13589">
    <property type="entry name" value="HATPase_c_3"/>
    <property type="match status" value="1"/>
</dbReference>
<dbReference type="CDD" id="cd16926">
    <property type="entry name" value="HATPase_MutL-MLH-PMS-like"/>
    <property type="match status" value="1"/>
</dbReference>
<dbReference type="InterPro" id="IPR014790">
    <property type="entry name" value="MutL_C"/>
</dbReference>
<dbReference type="FunFam" id="3.30.565.10:FF:000003">
    <property type="entry name" value="DNA mismatch repair endonuclease MutL"/>
    <property type="match status" value="1"/>
</dbReference>
<dbReference type="Pfam" id="PF01119">
    <property type="entry name" value="DNA_mis_repair"/>
    <property type="match status" value="1"/>
</dbReference>
<feature type="compositionally biased region" description="Basic and acidic residues" evidence="5">
    <location>
        <begin position="341"/>
        <end position="361"/>
    </location>
</feature>
<evidence type="ECO:0000313" key="9">
    <source>
        <dbReference type="Proteomes" id="UP000572212"/>
    </source>
</evidence>
<dbReference type="InterPro" id="IPR036890">
    <property type="entry name" value="HATPase_C_sf"/>
</dbReference>
<dbReference type="GO" id="GO:0030983">
    <property type="term" value="F:mismatched DNA binding"/>
    <property type="evidence" value="ECO:0007669"/>
    <property type="project" value="InterPro"/>
</dbReference>
<name>A0A841RJ52_9BACI</name>
<dbReference type="GO" id="GO:0016887">
    <property type="term" value="F:ATP hydrolysis activity"/>
    <property type="evidence" value="ECO:0007669"/>
    <property type="project" value="InterPro"/>
</dbReference>
<dbReference type="NCBIfam" id="TIGR00585">
    <property type="entry name" value="mutl"/>
    <property type="match status" value="1"/>
</dbReference>
<sequence>MDIMELPPHLANKIAAGEVVERPASVVKELVENSIDAGSTNIKVEISEAGLQSIRVIDNGTGIPHEQVKRVFLRHATSKIRSENDLFHVRTLGFRGEALPSIASVSKMTIKTSTGEEAGITIIQEGGSVLSESRTDARKGTDILVENLFYNTPARLKYLKTVHTELGHITDIINRMAFSHPRTRFELHHNGKKLFQTTGKGGLLSIASAVYGMSVAKQMIPIETSTLDYKIDGYIARPEMNRASRGYITTIINGRYVRSIRIAKAIEAGYHTFLPIGRQPIVILNIEMDPFLVDVNVHPTKLEVRFSKEKELLQAIEEMIKNRLHQEILIPSGTEPKYIREKSIQPKFEFETRRDSDRIHQYETNSPENNSVTNERADEKSSSNDALVAPPLQENNSQMDSQPISTVEETTTTMTSEKQRVPELEVIGQHHGTYIMAQNEEGLYIIDQHAAQERIKYEFYREKIGEVTNELQELLVPLTFEFTQQESLLIEQFKEELEQVGLFFELFGQNTYIVRSHPQWFPQGEENEMIRDMVDQLIKDQSINIHKLREEAAILMSCKRSIKANHYLDKQDMQVLLDHLRDCKEPFTCPHGRPIIIHFSQYEMEKMFKRVM</sequence>
<gene>
    <name evidence="4" type="primary">mutL</name>
    <name evidence="8" type="ORF">GGQ92_000283</name>
</gene>
<evidence type="ECO:0000256" key="2">
    <source>
        <dbReference type="ARBA" id="ARBA00022763"/>
    </source>
</evidence>
<dbReference type="PANTHER" id="PTHR10073:SF12">
    <property type="entry name" value="DNA MISMATCH REPAIR PROTEIN MLH1"/>
    <property type="match status" value="1"/>
</dbReference>
<dbReference type="InterPro" id="IPR020568">
    <property type="entry name" value="Ribosomal_Su5_D2-typ_SF"/>
</dbReference>
<comment type="caution">
    <text evidence="8">The sequence shown here is derived from an EMBL/GenBank/DDBJ whole genome shotgun (WGS) entry which is preliminary data.</text>
</comment>
<dbReference type="GO" id="GO:0140664">
    <property type="term" value="F:ATP-dependent DNA damage sensor activity"/>
    <property type="evidence" value="ECO:0007669"/>
    <property type="project" value="InterPro"/>
</dbReference>
<dbReference type="InterPro" id="IPR020667">
    <property type="entry name" value="DNA_mismatch_repair_MutL"/>
</dbReference>
<dbReference type="PANTHER" id="PTHR10073">
    <property type="entry name" value="DNA MISMATCH REPAIR PROTEIN MLH, PMS, MUTL"/>
    <property type="match status" value="1"/>
</dbReference>
<dbReference type="GO" id="GO:0032300">
    <property type="term" value="C:mismatch repair complex"/>
    <property type="evidence" value="ECO:0007669"/>
    <property type="project" value="InterPro"/>
</dbReference>
<evidence type="ECO:0000259" key="7">
    <source>
        <dbReference type="SMART" id="SM01340"/>
    </source>
</evidence>
<keyword evidence="9" id="KW-1185">Reference proteome</keyword>
<dbReference type="SUPFAM" id="SSF118116">
    <property type="entry name" value="DNA mismatch repair protein MutL"/>
    <property type="match status" value="1"/>
</dbReference>
<dbReference type="SUPFAM" id="SSF55874">
    <property type="entry name" value="ATPase domain of HSP90 chaperone/DNA topoisomerase II/histidine kinase"/>
    <property type="match status" value="1"/>
</dbReference>
<dbReference type="InterPro" id="IPR013507">
    <property type="entry name" value="DNA_mismatch_S5_2-like"/>
</dbReference>
<dbReference type="InterPro" id="IPR038973">
    <property type="entry name" value="MutL/Mlh/Pms-like"/>
</dbReference>
<reference evidence="8 9" key="1">
    <citation type="submission" date="2020-08" db="EMBL/GenBank/DDBJ databases">
        <title>Genomic Encyclopedia of Type Strains, Phase IV (KMG-IV): sequencing the most valuable type-strain genomes for metagenomic binning, comparative biology and taxonomic classification.</title>
        <authorList>
            <person name="Goeker M."/>
        </authorList>
    </citation>
    <scope>NUCLEOTIDE SEQUENCE [LARGE SCALE GENOMIC DNA]</scope>
    <source>
        <strain evidence="8 9">DSM 11805</strain>
    </source>
</reference>
<dbReference type="AlphaFoldDB" id="A0A841RJ52"/>
<dbReference type="InterPro" id="IPR002099">
    <property type="entry name" value="MutL/Mlh/PMS"/>
</dbReference>
<feature type="compositionally biased region" description="Polar residues" evidence="5">
    <location>
        <begin position="393"/>
        <end position="403"/>
    </location>
</feature>
<comment type="function">
    <text evidence="4">This protein is involved in the repair of mismatches in DNA. It is required for dam-dependent methyl-directed DNA mismatch repair. May act as a 'molecular matchmaker', a protein that promotes the formation of a stable complex between two or more DNA-binding proteins in an ATP-dependent manner without itself being part of a final effector complex.</text>
</comment>
<feature type="compositionally biased region" description="Polar residues" evidence="5">
    <location>
        <begin position="362"/>
        <end position="374"/>
    </location>
</feature>
<proteinExistence type="inferred from homology"/>
<evidence type="ECO:0000256" key="3">
    <source>
        <dbReference type="ARBA" id="ARBA00023204"/>
    </source>
</evidence>
<dbReference type="FunFam" id="3.30.1370.100:FF:000004">
    <property type="entry name" value="DNA mismatch repair endonuclease MutL"/>
    <property type="match status" value="1"/>
</dbReference>
<dbReference type="InterPro" id="IPR014721">
    <property type="entry name" value="Ribsml_uS5_D2-typ_fold_subgr"/>
</dbReference>
<dbReference type="RefSeq" id="WP_184243818.1">
    <property type="nucleotide sequence ID" value="NZ_BAAACU010000022.1"/>
</dbReference>
<dbReference type="Gene3D" id="3.30.1370.100">
    <property type="entry name" value="MutL, C-terminal domain, regulatory subdomain"/>
    <property type="match status" value="1"/>
</dbReference>
<dbReference type="Proteomes" id="UP000572212">
    <property type="component" value="Unassembled WGS sequence"/>
</dbReference>
<feature type="domain" description="MutL C-terminal dimerisation" evidence="6">
    <location>
        <begin position="426"/>
        <end position="568"/>
    </location>
</feature>
<dbReference type="InterPro" id="IPR042121">
    <property type="entry name" value="MutL_C_regsub"/>
</dbReference>
<feature type="domain" description="DNA mismatch repair protein S5" evidence="7">
    <location>
        <begin position="207"/>
        <end position="325"/>
    </location>
</feature>
<dbReference type="Gene3D" id="3.30.1540.20">
    <property type="entry name" value="MutL, C-terminal domain, dimerisation subdomain"/>
    <property type="match status" value="1"/>
</dbReference>
<keyword evidence="3 4" id="KW-0234">DNA repair</keyword>
<dbReference type="PROSITE" id="PS00058">
    <property type="entry name" value="DNA_MISMATCH_REPAIR_1"/>
    <property type="match status" value="1"/>
</dbReference>
<dbReference type="Gene3D" id="3.30.565.10">
    <property type="entry name" value="Histidine kinase-like ATPase, C-terminal domain"/>
    <property type="match status" value="1"/>
</dbReference>
<dbReference type="GO" id="GO:0006298">
    <property type="term" value="P:mismatch repair"/>
    <property type="evidence" value="ECO:0007669"/>
    <property type="project" value="UniProtKB-UniRule"/>
</dbReference>
<dbReference type="GO" id="GO:0005524">
    <property type="term" value="F:ATP binding"/>
    <property type="evidence" value="ECO:0007669"/>
    <property type="project" value="InterPro"/>
</dbReference>
<dbReference type="InterPro" id="IPR037198">
    <property type="entry name" value="MutL_C_sf"/>
</dbReference>
<dbReference type="CDD" id="cd00782">
    <property type="entry name" value="MutL_Trans"/>
    <property type="match status" value="1"/>
</dbReference>
<accession>A0A841RJ52</accession>